<gene>
    <name evidence="1" type="ORF">V6N11_062559</name>
</gene>
<dbReference type="Proteomes" id="UP001396334">
    <property type="component" value="Unassembled WGS sequence"/>
</dbReference>
<dbReference type="EMBL" id="JBBPBN010000052">
    <property type="protein sequence ID" value="KAK8991551.1"/>
    <property type="molecule type" value="Genomic_DNA"/>
</dbReference>
<proteinExistence type="predicted"/>
<comment type="caution">
    <text evidence="1">The sequence shown here is derived from an EMBL/GenBank/DDBJ whole genome shotgun (WGS) entry which is preliminary data.</text>
</comment>
<evidence type="ECO:0000313" key="2">
    <source>
        <dbReference type="Proteomes" id="UP001396334"/>
    </source>
</evidence>
<protein>
    <submittedName>
        <fullName evidence="1">Uncharacterized protein</fullName>
    </submittedName>
</protein>
<evidence type="ECO:0000313" key="1">
    <source>
        <dbReference type="EMBL" id="KAK8991551.1"/>
    </source>
</evidence>
<name>A0ABR2PSY8_9ROSI</name>
<keyword evidence="2" id="KW-1185">Reference proteome</keyword>
<organism evidence="1 2">
    <name type="scientific">Hibiscus sabdariffa</name>
    <name type="common">roselle</name>
    <dbReference type="NCBI Taxonomy" id="183260"/>
    <lineage>
        <taxon>Eukaryota</taxon>
        <taxon>Viridiplantae</taxon>
        <taxon>Streptophyta</taxon>
        <taxon>Embryophyta</taxon>
        <taxon>Tracheophyta</taxon>
        <taxon>Spermatophyta</taxon>
        <taxon>Magnoliopsida</taxon>
        <taxon>eudicotyledons</taxon>
        <taxon>Gunneridae</taxon>
        <taxon>Pentapetalae</taxon>
        <taxon>rosids</taxon>
        <taxon>malvids</taxon>
        <taxon>Malvales</taxon>
        <taxon>Malvaceae</taxon>
        <taxon>Malvoideae</taxon>
        <taxon>Hibiscus</taxon>
    </lineage>
</organism>
<accession>A0ABR2PSY8</accession>
<reference evidence="1 2" key="1">
    <citation type="journal article" date="2024" name="G3 (Bethesda)">
        <title>Genome assembly of Hibiscus sabdariffa L. provides insights into metabolisms of medicinal natural products.</title>
        <authorList>
            <person name="Kim T."/>
        </authorList>
    </citation>
    <scope>NUCLEOTIDE SEQUENCE [LARGE SCALE GENOMIC DNA]</scope>
    <source>
        <strain evidence="1">TK-2024</strain>
        <tissue evidence="1">Old leaves</tissue>
    </source>
</reference>
<sequence>MDPRPGEGRYFTELEVLFWSGKWFLCTSIHLSPKSRGGPFTPKWTQRNMVFAPLLSVHDAGVVLGLVRRLLAGRHRGFVQKDGRGSPCLCLISPHHLLLTRSVQTRL</sequence>